<dbReference type="SMART" id="SM00342">
    <property type="entry name" value="HTH_ARAC"/>
    <property type="match status" value="1"/>
</dbReference>
<keyword evidence="8" id="KW-1185">Reference proteome</keyword>
<dbReference type="Gene3D" id="1.10.10.60">
    <property type="entry name" value="Homeodomain-like"/>
    <property type="match status" value="1"/>
</dbReference>
<dbReference type="InterPro" id="IPR011256">
    <property type="entry name" value="Reg_factor_effector_dom_sf"/>
</dbReference>
<dbReference type="RefSeq" id="WP_103388526.1">
    <property type="nucleotide sequence ID" value="NZ_BKAV01000025.1"/>
</dbReference>
<dbReference type="GO" id="GO:0003700">
    <property type="term" value="F:DNA-binding transcription factor activity"/>
    <property type="evidence" value="ECO:0007669"/>
    <property type="project" value="InterPro"/>
</dbReference>
<dbReference type="PANTHER" id="PTHR47504:SF5">
    <property type="entry name" value="RIGHT ORIGIN-BINDING PROTEIN"/>
    <property type="match status" value="1"/>
</dbReference>
<reference evidence="5 8" key="2">
    <citation type="submission" date="2019-07" db="EMBL/GenBank/DDBJ databases">
        <title>Whole genome shotgun sequence of Staphylococcus arlettae NBRC 109765.</title>
        <authorList>
            <person name="Hosoyama A."/>
            <person name="Uohara A."/>
            <person name="Ohji S."/>
            <person name="Ichikawa N."/>
        </authorList>
    </citation>
    <scope>NUCLEOTIDE SEQUENCE [LARGE SCALE GENOMIC DNA]</scope>
    <source>
        <strain evidence="5 8">NBRC 109765</strain>
    </source>
</reference>
<evidence type="ECO:0000256" key="3">
    <source>
        <dbReference type="ARBA" id="ARBA00023163"/>
    </source>
</evidence>
<dbReference type="Pfam" id="PF06445">
    <property type="entry name" value="GyrI-like"/>
    <property type="match status" value="1"/>
</dbReference>
<evidence type="ECO:0000313" key="8">
    <source>
        <dbReference type="Proteomes" id="UP000321598"/>
    </source>
</evidence>
<keyword evidence="2" id="KW-0238">DNA-binding</keyword>
<dbReference type="SUPFAM" id="SSF46689">
    <property type="entry name" value="Homeodomain-like"/>
    <property type="match status" value="1"/>
</dbReference>
<dbReference type="PANTHER" id="PTHR47504">
    <property type="entry name" value="RIGHT ORIGIN-BINDING PROTEIN"/>
    <property type="match status" value="1"/>
</dbReference>
<dbReference type="Proteomes" id="UP000321598">
    <property type="component" value="Unassembled WGS sequence"/>
</dbReference>
<keyword evidence="1" id="KW-0805">Transcription regulation</keyword>
<dbReference type="InterPro" id="IPR029442">
    <property type="entry name" value="GyrI-like"/>
</dbReference>
<dbReference type="Gene3D" id="3.20.80.10">
    <property type="entry name" value="Regulatory factor, effector binding domain"/>
    <property type="match status" value="1"/>
</dbReference>
<evidence type="ECO:0000313" key="6">
    <source>
        <dbReference type="EMBL" id="SUJ11599.1"/>
    </source>
</evidence>
<proteinExistence type="predicted"/>
<dbReference type="OrthoDB" id="9801123at2"/>
<accession>A0A380C3J5</accession>
<dbReference type="STRING" id="1212545.SARL_07893"/>
<dbReference type="SMART" id="SM00871">
    <property type="entry name" value="AraC_E_bind"/>
    <property type="match status" value="1"/>
</dbReference>
<dbReference type="InterPro" id="IPR018060">
    <property type="entry name" value="HTH_AraC"/>
</dbReference>
<dbReference type="Pfam" id="PF12833">
    <property type="entry name" value="HTH_18"/>
    <property type="match status" value="1"/>
</dbReference>
<dbReference type="GO" id="GO:0043565">
    <property type="term" value="F:sequence-specific DNA binding"/>
    <property type="evidence" value="ECO:0007669"/>
    <property type="project" value="InterPro"/>
</dbReference>
<evidence type="ECO:0000259" key="4">
    <source>
        <dbReference type="PROSITE" id="PS01124"/>
    </source>
</evidence>
<dbReference type="InterPro" id="IPR009057">
    <property type="entry name" value="Homeodomain-like_sf"/>
</dbReference>
<dbReference type="PROSITE" id="PS01124">
    <property type="entry name" value="HTH_ARAC_FAMILY_2"/>
    <property type="match status" value="1"/>
</dbReference>
<evidence type="ECO:0000313" key="5">
    <source>
        <dbReference type="EMBL" id="GEQ01076.1"/>
    </source>
</evidence>
<feature type="domain" description="HTH araC/xylS-type" evidence="4">
    <location>
        <begin position="7"/>
        <end position="103"/>
    </location>
</feature>
<dbReference type="AlphaFoldDB" id="A0A380C3J5"/>
<organism evidence="6 7">
    <name type="scientific">Staphylococcus arlettae</name>
    <dbReference type="NCBI Taxonomy" id="29378"/>
    <lineage>
        <taxon>Bacteria</taxon>
        <taxon>Bacillati</taxon>
        <taxon>Bacillota</taxon>
        <taxon>Bacilli</taxon>
        <taxon>Bacillales</taxon>
        <taxon>Staphylococcaceae</taxon>
        <taxon>Staphylococcus</taxon>
    </lineage>
</organism>
<sequence>MILKDLNNSIDYIDENLTKNLSLSDIAHFVGIPEQHYRNLFIFLTGIGLSEYIKKRKLYFANKDLLDKKSVTDVAIKYGYSIDGFTKSFKEWSGYLPSQIYEDQVLISYPKLSFAINVKGGINMKTRIEELPEVNIVGFKKRVSMQFEGVNNEIEELANSITSDQNKQMHYLQNIGPNEFINVSYNVDEDFTKEEGFLTHMIGVLTTENNISNQFDVINIDESKWVVFENEGEFPKVLQDTYAKIFSEWLPKTEYNLADIPIFSFSKFNDSNRETAYSEIWIAVNH</sequence>
<gene>
    <name evidence="6" type="primary">tetD_1</name>
    <name evidence="6" type="ORF">NCTC12413_00601</name>
    <name evidence="5" type="ORF">SAR03_21130</name>
</gene>
<evidence type="ECO:0000313" key="7">
    <source>
        <dbReference type="Proteomes" id="UP000254956"/>
    </source>
</evidence>
<evidence type="ECO:0000256" key="1">
    <source>
        <dbReference type="ARBA" id="ARBA00023015"/>
    </source>
</evidence>
<keyword evidence="3" id="KW-0804">Transcription</keyword>
<protein>
    <submittedName>
        <fullName evidence="5 6">Transcriptional regulator</fullName>
    </submittedName>
</protein>
<dbReference type="SUPFAM" id="SSF55136">
    <property type="entry name" value="Probable bacterial effector-binding domain"/>
    <property type="match status" value="1"/>
</dbReference>
<dbReference type="InterPro" id="IPR010499">
    <property type="entry name" value="AraC_E-bd"/>
</dbReference>
<dbReference type="InterPro" id="IPR050959">
    <property type="entry name" value="MarA-like"/>
</dbReference>
<dbReference type="EMBL" id="UGZE01000001">
    <property type="protein sequence ID" value="SUJ11599.1"/>
    <property type="molecule type" value="Genomic_DNA"/>
</dbReference>
<reference evidence="6 7" key="1">
    <citation type="submission" date="2018-06" db="EMBL/GenBank/DDBJ databases">
        <authorList>
            <consortium name="Pathogen Informatics"/>
            <person name="Doyle S."/>
        </authorList>
    </citation>
    <scope>NUCLEOTIDE SEQUENCE [LARGE SCALE GENOMIC DNA]</scope>
    <source>
        <strain evidence="6 7">NCTC12413</strain>
    </source>
</reference>
<dbReference type="Proteomes" id="UP000254956">
    <property type="component" value="Unassembled WGS sequence"/>
</dbReference>
<evidence type="ECO:0000256" key="2">
    <source>
        <dbReference type="ARBA" id="ARBA00023125"/>
    </source>
</evidence>
<name>A0A380C3J5_9STAP</name>
<dbReference type="EMBL" id="BKAV01000025">
    <property type="protein sequence ID" value="GEQ01076.1"/>
    <property type="molecule type" value="Genomic_DNA"/>
</dbReference>